<dbReference type="InterPro" id="IPR036028">
    <property type="entry name" value="SH3-like_dom_sf"/>
</dbReference>
<feature type="compositionally biased region" description="Acidic residues" evidence="3">
    <location>
        <begin position="499"/>
        <end position="510"/>
    </location>
</feature>
<dbReference type="PROSITE" id="PS50002">
    <property type="entry name" value="SH3"/>
    <property type="match status" value="1"/>
</dbReference>
<dbReference type="Pfam" id="PF25459">
    <property type="entry name" value="AIM3_BBC1_C"/>
    <property type="match status" value="1"/>
</dbReference>
<dbReference type="Proteomes" id="UP001360560">
    <property type="component" value="Unassembled WGS sequence"/>
</dbReference>
<feature type="compositionally biased region" description="Acidic residues" evidence="3">
    <location>
        <begin position="84"/>
        <end position="102"/>
    </location>
</feature>
<feature type="compositionally biased region" description="Low complexity" evidence="3">
    <location>
        <begin position="385"/>
        <end position="396"/>
    </location>
</feature>
<dbReference type="EMBL" id="BTFZ01000004">
    <property type="protein sequence ID" value="GMM35155.1"/>
    <property type="molecule type" value="Genomic_DNA"/>
</dbReference>
<feature type="compositionally biased region" description="Polar residues" evidence="3">
    <location>
        <begin position="179"/>
        <end position="202"/>
    </location>
</feature>
<dbReference type="InterPro" id="IPR001452">
    <property type="entry name" value="SH3_domain"/>
</dbReference>
<feature type="region of interest" description="Disordered" evidence="3">
    <location>
        <begin position="70"/>
        <end position="112"/>
    </location>
</feature>
<feature type="domain" description="SH3" evidence="4">
    <location>
        <begin position="3"/>
        <end position="68"/>
    </location>
</feature>
<dbReference type="InterPro" id="IPR057402">
    <property type="entry name" value="AIM3_BBC1_C"/>
</dbReference>
<dbReference type="RefSeq" id="XP_064852155.1">
    <property type="nucleotide sequence ID" value="XM_064996083.1"/>
</dbReference>
<keyword evidence="1 2" id="KW-0728">SH3 domain</keyword>
<dbReference type="SMART" id="SM00326">
    <property type="entry name" value="SH3"/>
    <property type="match status" value="1"/>
</dbReference>
<name>A0AAV5QJL7_9ASCO</name>
<dbReference type="AlphaFoldDB" id="A0AAV5QJL7"/>
<dbReference type="Pfam" id="PF00018">
    <property type="entry name" value="SH3_1"/>
    <property type="match status" value="1"/>
</dbReference>
<feature type="compositionally biased region" description="Basic and acidic residues" evidence="3">
    <location>
        <begin position="322"/>
        <end position="340"/>
    </location>
</feature>
<gene>
    <name evidence="5" type="ORF">DASC09_024800</name>
</gene>
<evidence type="ECO:0000259" key="4">
    <source>
        <dbReference type="PROSITE" id="PS50002"/>
    </source>
</evidence>
<feature type="compositionally biased region" description="Basic and acidic residues" evidence="3">
    <location>
        <begin position="549"/>
        <end position="559"/>
    </location>
</feature>
<feature type="compositionally biased region" description="Acidic residues" evidence="3">
    <location>
        <begin position="341"/>
        <end position="362"/>
    </location>
</feature>
<feature type="region of interest" description="Disordered" evidence="3">
    <location>
        <begin position="143"/>
        <end position="644"/>
    </location>
</feature>
<accession>A0AAV5QJL7</accession>
<proteinExistence type="predicted"/>
<evidence type="ECO:0000256" key="3">
    <source>
        <dbReference type="SAM" id="MobiDB-lite"/>
    </source>
</evidence>
<sequence length="972" mass="107452">MPAVPFKVRALYDYSSEYDDDLNFVAETVITVTNIEDEEWYSGKFTDPTTGKELSGIFPINFVETINEPMVPSARPHPKKPEIAAEDEVSNEQPNQDEEQEVNPEPIATTPETIHNDIQAVTQPSKSKSDNAFFNKIAAFNTANSAPMLPMMKPKEESHANKPYFGGPSSYVPPGFGSKKSSNTFSPSTNAHQEASESTVSGQDAIPEENTPKMSLRERIAMLQKTQQEEANRELASSKKKSEKKKKAVHQPPVSAGSLVDTPISESEPGSAAISRKSTVGESLTEDQVAVYGGESIEEQSVQENIESKEDEITQGEEGENEEKNKEAQEEGDENNKKEEEKEDIDEEDDEEEEEEEEEDEEEARRRQLRERMAKLSGGAGMFGMMGMSPFGVPSSTKKKTKPKTETKKEIEKQLEEQEQEDLPRAVPILPIIGSGASAPVPIPESEAPKTEATQGSISRLSSSSNVSEIRDSIDEESFASTNENPAGATQFEDMPTVTDEEESEESEELEKEKAIEAQPPVVVPDEAVFATSEAEVDSSSKSLPVEKNLVHDEHKGVSDSENTGYEGDEDTEPPIQETHGDQEETETDGVGAVINPVLPTTKGPPPPVPMDVPPELPRSIPPPVMPGSAAPPLPRSVPPSAPSNPAPAIPGIVNRAHTVPEKQAVSDFTNDGSFSRRNSLLYNKRQSVDGKMMSYEDRRMSVDSYKSFAVESSSREPLMAYRTMTRELAVEDIDVYESADWWHKKELPPSLQAQVGKTLIYEVEESSSKKRGRITMITKDYYILMISETSYSQKLISVTFDQANIDNVGFQITNIPMADSDKQMGLEIYKLASKYNGHTLDGSQNFVAKIFQKLPGLVPPIGLNSFGKLIYHNESHRSVNQTEDFQPGDILRISSAKFSGHNKLRQKIVYEVGAKEPLVAIIGEFDSIKMKFRVFEKDSKNKIKPVSYKISDLINGSIKVFRPLARESIGW</sequence>
<evidence type="ECO:0000313" key="5">
    <source>
        <dbReference type="EMBL" id="GMM35155.1"/>
    </source>
</evidence>
<reference evidence="5 6" key="1">
    <citation type="journal article" date="2023" name="Elife">
        <title>Identification of key yeast species and microbe-microbe interactions impacting larval growth of Drosophila in the wild.</title>
        <authorList>
            <person name="Mure A."/>
            <person name="Sugiura Y."/>
            <person name="Maeda R."/>
            <person name="Honda K."/>
            <person name="Sakurai N."/>
            <person name="Takahashi Y."/>
            <person name="Watada M."/>
            <person name="Katoh T."/>
            <person name="Gotoh A."/>
            <person name="Gotoh Y."/>
            <person name="Taniguchi I."/>
            <person name="Nakamura K."/>
            <person name="Hayashi T."/>
            <person name="Katayama T."/>
            <person name="Uemura T."/>
            <person name="Hattori Y."/>
        </authorList>
    </citation>
    <scope>NUCLEOTIDE SEQUENCE [LARGE SCALE GENOMIC DNA]</scope>
    <source>
        <strain evidence="5 6">SC-9</strain>
    </source>
</reference>
<organism evidence="5 6">
    <name type="scientific">Saccharomycopsis crataegensis</name>
    <dbReference type="NCBI Taxonomy" id="43959"/>
    <lineage>
        <taxon>Eukaryota</taxon>
        <taxon>Fungi</taxon>
        <taxon>Dikarya</taxon>
        <taxon>Ascomycota</taxon>
        <taxon>Saccharomycotina</taxon>
        <taxon>Saccharomycetes</taxon>
        <taxon>Saccharomycopsidaceae</taxon>
        <taxon>Saccharomycopsis</taxon>
    </lineage>
</organism>
<protein>
    <submittedName>
        <fullName evidence="5">Bbc1 protein</fullName>
    </submittedName>
</protein>
<feature type="compositionally biased region" description="Pro residues" evidence="3">
    <location>
        <begin position="603"/>
        <end position="644"/>
    </location>
</feature>
<dbReference type="Gene3D" id="2.30.30.40">
    <property type="entry name" value="SH3 Domains"/>
    <property type="match status" value="1"/>
</dbReference>
<feature type="compositionally biased region" description="Basic and acidic residues" evidence="3">
    <location>
        <begin position="403"/>
        <end position="416"/>
    </location>
</feature>
<evidence type="ECO:0000313" key="6">
    <source>
        <dbReference type="Proteomes" id="UP001360560"/>
    </source>
</evidence>
<feature type="compositionally biased region" description="Basic residues" evidence="3">
    <location>
        <begin position="238"/>
        <end position="249"/>
    </location>
</feature>
<feature type="compositionally biased region" description="Basic and acidic residues" evidence="3">
    <location>
        <begin position="227"/>
        <end position="237"/>
    </location>
</feature>
<dbReference type="GeneID" id="90073134"/>
<keyword evidence="6" id="KW-1185">Reference proteome</keyword>
<evidence type="ECO:0000256" key="2">
    <source>
        <dbReference type="PROSITE-ProRule" id="PRU00192"/>
    </source>
</evidence>
<feature type="compositionally biased region" description="Low complexity" evidence="3">
    <location>
        <begin position="457"/>
        <end position="468"/>
    </location>
</feature>
<comment type="caution">
    <text evidence="5">The sequence shown here is derived from an EMBL/GenBank/DDBJ whole genome shotgun (WGS) entry which is preliminary data.</text>
</comment>
<feature type="compositionally biased region" description="Basic and acidic residues" evidence="3">
    <location>
        <begin position="363"/>
        <end position="374"/>
    </location>
</feature>
<dbReference type="SUPFAM" id="SSF50044">
    <property type="entry name" value="SH3-domain"/>
    <property type="match status" value="1"/>
</dbReference>
<evidence type="ECO:0000256" key="1">
    <source>
        <dbReference type="ARBA" id="ARBA00022443"/>
    </source>
</evidence>